<dbReference type="AlphaFoldDB" id="A0A3N4PP27"/>
<accession>A0A3N4PP27</accession>
<name>A0A3N4PP27_9BACT</name>
<evidence type="ECO:0000256" key="7">
    <source>
        <dbReference type="RuleBase" id="RU000320"/>
    </source>
</evidence>
<comment type="caution">
    <text evidence="10">The sequence shown here is derived from an EMBL/GenBank/DDBJ whole genome shotgun (WGS) entry which is preliminary data.</text>
</comment>
<feature type="transmembrane region" description="Helical" evidence="8">
    <location>
        <begin position="455"/>
        <end position="473"/>
    </location>
</feature>
<feature type="transmembrane region" description="Helical" evidence="8">
    <location>
        <begin position="31"/>
        <end position="50"/>
    </location>
</feature>
<evidence type="ECO:0000256" key="3">
    <source>
        <dbReference type="ARBA" id="ARBA00022475"/>
    </source>
</evidence>
<dbReference type="Proteomes" id="UP000278351">
    <property type="component" value="Unassembled WGS sequence"/>
</dbReference>
<organism evidence="10 11">
    <name type="scientific">Chitinophaga lutea</name>
    <dbReference type="NCBI Taxonomy" id="2488634"/>
    <lineage>
        <taxon>Bacteria</taxon>
        <taxon>Pseudomonadati</taxon>
        <taxon>Bacteroidota</taxon>
        <taxon>Chitinophagia</taxon>
        <taxon>Chitinophagales</taxon>
        <taxon>Chitinophagaceae</taxon>
        <taxon>Chitinophaga</taxon>
    </lineage>
</organism>
<feature type="transmembrane region" description="Helical" evidence="8">
    <location>
        <begin position="325"/>
        <end position="349"/>
    </location>
</feature>
<dbReference type="GO" id="GO:0005886">
    <property type="term" value="C:plasma membrane"/>
    <property type="evidence" value="ECO:0007669"/>
    <property type="project" value="UniProtKB-SubCell"/>
</dbReference>
<evidence type="ECO:0000259" key="9">
    <source>
        <dbReference type="Pfam" id="PF00361"/>
    </source>
</evidence>
<feature type="transmembrane region" description="Helical" evidence="8">
    <location>
        <begin position="6"/>
        <end position="24"/>
    </location>
</feature>
<keyword evidence="3" id="KW-1003">Cell membrane</keyword>
<evidence type="ECO:0000256" key="2">
    <source>
        <dbReference type="ARBA" id="ARBA00005346"/>
    </source>
</evidence>
<dbReference type="InterPro" id="IPR003918">
    <property type="entry name" value="NADH_UbQ_OxRdtase"/>
</dbReference>
<evidence type="ECO:0000256" key="5">
    <source>
        <dbReference type="ARBA" id="ARBA00022989"/>
    </source>
</evidence>
<feature type="transmembrane region" description="Helical" evidence="8">
    <location>
        <begin position="70"/>
        <end position="97"/>
    </location>
</feature>
<feature type="transmembrane region" description="Helical" evidence="8">
    <location>
        <begin position="403"/>
        <end position="425"/>
    </location>
</feature>
<evidence type="ECO:0000256" key="1">
    <source>
        <dbReference type="ARBA" id="ARBA00004651"/>
    </source>
</evidence>
<keyword evidence="11" id="KW-1185">Reference proteome</keyword>
<keyword evidence="5 8" id="KW-1133">Transmembrane helix</keyword>
<proteinExistence type="inferred from homology"/>
<feature type="transmembrane region" description="Helical" evidence="8">
    <location>
        <begin position="109"/>
        <end position="128"/>
    </location>
</feature>
<dbReference type="Pfam" id="PF00361">
    <property type="entry name" value="Proton_antipo_M"/>
    <property type="match status" value="1"/>
</dbReference>
<evidence type="ECO:0000256" key="4">
    <source>
        <dbReference type="ARBA" id="ARBA00022692"/>
    </source>
</evidence>
<protein>
    <submittedName>
        <fullName evidence="10">Na+/H+ antiporter subunit D</fullName>
    </submittedName>
</protein>
<evidence type="ECO:0000313" key="10">
    <source>
        <dbReference type="EMBL" id="RPE09378.1"/>
    </source>
</evidence>
<feature type="transmembrane region" description="Helical" evidence="8">
    <location>
        <begin position="164"/>
        <end position="185"/>
    </location>
</feature>
<keyword evidence="6 8" id="KW-0472">Membrane</keyword>
<dbReference type="InterPro" id="IPR050586">
    <property type="entry name" value="CPA3_Na-H_Antiporter_D"/>
</dbReference>
<evidence type="ECO:0000256" key="6">
    <source>
        <dbReference type="ARBA" id="ARBA00023136"/>
    </source>
</evidence>
<dbReference type="InterPro" id="IPR001750">
    <property type="entry name" value="ND/Mrp_TM"/>
</dbReference>
<feature type="transmembrane region" description="Helical" evidence="8">
    <location>
        <begin position="273"/>
        <end position="293"/>
    </location>
</feature>
<keyword evidence="4 7" id="KW-0812">Transmembrane</keyword>
<feature type="transmembrane region" description="Helical" evidence="8">
    <location>
        <begin position="134"/>
        <end position="152"/>
    </location>
</feature>
<feature type="transmembrane region" description="Helical" evidence="8">
    <location>
        <begin position="300"/>
        <end position="319"/>
    </location>
</feature>
<gene>
    <name evidence="10" type="ORF">EGT74_20505</name>
</gene>
<comment type="similarity">
    <text evidence="2">Belongs to the CPA3 antiporters (TC 2.A.63) subunit D family.</text>
</comment>
<dbReference type="PANTHER" id="PTHR42703:SF1">
    <property type="entry name" value="NA(+)_H(+) ANTIPORTER SUBUNIT D1"/>
    <property type="match status" value="1"/>
</dbReference>
<dbReference type="OrthoDB" id="9807568at2"/>
<dbReference type="RefSeq" id="WP_123848375.1">
    <property type="nucleotide sequence ID" value="NZ_RPDH01000002.1"/>
</dbReference>
<feature type="domain" description="NADH:quinone oxidoreductase/Mrp antiporter transmembrane" evidence="9">
    <location>
        <begin position="130"/>
        <end position="419"/>
    </location>
</feature>
<dbReference type="GO" id="GO:0042773">
    <property type="term" value="P:ATP synthesis coupled electron transport"/>
    <property type="evidence" value="ECO:0007669"/>
    <property type="project" value="InterPro"/>
</dbReference>
<reference evidence="10 11" key="1">
    <citation type="submission" date="2018-11" db="EMBL/GenBank/DDBJ databases">
        <title>Chitinophaga lutea sp.nov., isolate from arsenic contaminated soil.</title>
        <authorList>
            <person name="Zong Y."/>
        </authorList>
    </citation>
    <scope>NUCLEOTIDE SEQUENCE [LARGE SCALE GENOMIC DNA]</scope>
    <source>
        <strain evidence="10 11">ZY74</strain>
    </source>
</reference>
<evidence type="ECO:0000256" key="8">
    <source>
        <dbReference type="SAM" id="Phobius"/>
    </source>
</evidence>
<dbReference type="PANTHER" id="PTHR42703">
    <property type="entry name" value="NADH DEHYDROGENASE"/>
    <property type="match status" value="1"/>
</dbReference>
<feature type="transmembrane region" description="Helical" evidence="8">
    <location>
        <begin position="370"/>
        <end position="391"/>
    </location>
</feature>
<dbReference type="EMBL" id="RPDH01000002">
    <property type="protein sequence ID" value="RPE09378.1"/>
    <property type="molecule type" value="Genomic_DNA"/>
</dbReference>
<dbReference type="PRINTS" id="PR01437">
    <property type="entry name" value="NUOXDRDTASE4"/>
</dbReference>
<feature type="transmembrane region" description="Helical" evidence="8">
    <location>
        <begin position="205"/>
        <end position="231"/>
    </location>
</feature>
<comment type="subcellular location">
    <subcellularLocation>
        <location evidence="1">Cell membrane</location>
        <topology evidence="1">Multi-pass membrane protein</topology>
    </subcellularLocation>
    <subcellularLocation>
        <location evidence="7">Membrane</location>
        <topology evidence="7">Multi-pass membrane protein</topology>
    </subcellularLocation>
</comment>
<dbReference type="GO" id="GO:0008137">
    <property type="term" value="F:NADH dehydrogenase (ubiquinone) activity"/>
    <property type="evidence" value="ECO:0007669"/>
    <property type="project" value="InterPro"/>
</dbReference>
<feature type="transmembrane region" description="Helical" evidence="8">
    <location>
        <begin position="243"/>
        <end position="267"/>
    </location>
</feature>
<evidence type="ECO:0000313" key="11">
    <source>
        <dbReference type="Proteomes" id="UP000278351"/>
    </source>
</evidence>
<sequence>MTDNYIILPVIGHLTVAVLLIFFWRKVTIQRVISVAGNILVLGLSIGLFVKTWRSTGYLIMQAGDWPAPFGITFVSDVLSATMVLLTGIAGLAVCIFSTTGISRHRIQYGYFPILHFLLLGLNGAFLTGDIFNLYVWFEVIIISSFVLMTLGGKKPQIEGGIKYVTLNLLASVMFLTAVAILYGLTGSLNMADLSLKLAEISNRGLVNVTGLLFFLGFGIKSAVFPLYFWLPSSYHTPPSAIAAIFGGLLTKVGVYALLRVFTLIFIPDVFTSNVLMIVASATLLTGAFGAMTKRNMRMMFSYLIVCHIGYLIGGLGMYTELALAGVIFYLIHDIIVKTNLFLVSGIIYKIRGTMNMDKLGGLYADYPKLSLLMAVVFFSLVGVPPLSGFWPKIYLFGEGLAAPYAWHLVGAMIVASFVTLYVMAKMWADVFWKNRPAGDEAPDAFAPMKLSNRALLVLPVVMLAVVSLYIGFCAEHIMTLSKRIAADLKNTTPYIEAVLGREIIKP</sequence>